<dbReference type="RefSeq" id="WP_155169050.1">
    <property type="nucleotide sequence ID" value="NZ_SMLW01000299.1"/>
</dbReference>
<feature type="compositionally biased region" description="Polar residues" evidence="1">
    <location>
        <begin position="1"/>
        <end position="32"/>
    </location>
</feature>
<evidence type="ECO:0000259" key="2">
    <source>
        <dbReference type="Pfam" id="PF18962"/>
    </source>
</evidence>
<evidence type="ECO:0000256" key="1">
    <source>
        <dbReference type="SAM" id="MobiDB-lite"/>
    </source>
</evidence>
<dbReference type="NCBIfam" id="TIGR04183">
    <property type="entry name" value="Por_Secre_tail"/>
    <property type="match status" value="1"/>
</dbReference>
<sequence length="114" mass="12472">TDTTGKLTESGIASATPVSNQSARINSTSTANAFGDTPEAPSLLESENIGWSVFPNPVKNTLEIKGEFSGNWILYDMQNREVMSGNQTSLQMEDMKQGMYILKIEGKAIRIIKE</sequence>
<feature type="non-terminal residue" evidence="3">
    <location>
        <position position="1"/>
    </location>
</feature>
<dbReference type="InterPro" id="IPR026444">
    <property type="entry name" value="Secre_tail"/>
</dbReference>
<name>A0ABW9RIL6_9BACT</name>
<protein>
    <submittedName>
        <fullName evidence="3">T9SS type A sorting domain-containing protein</fullName>
    </submittedName>
</protein>
<gene>
    <name evidence="3" type="ORF">E1163_02285</name>
</gene>
<reference evidence="3 4" key="1">
    <citation type="submission" date="2019-02" db="EMBL/GenBank/DDBJ databases">
        <authorList>
            <person name="Goldberg S.R."/>
            <person name="Haltli B.A."/>
            <person name="Correa H."/>
            <person name="Russell K.G."/>
        </authorList>
    </citation>
    <scope>NUCLEOTIDE SEQUENCE [LARGE SCALE GENOMIC DNA]</scope>
    <source>
        <strain evidence="3 4">JCM 16186</strain>
    </source>
</reference>
<accession>A0ABW9RIL6</accession>
<organism evidence="3 4">
    <name type="scientific">Fulvivirga kasyanovii</name>
    <dbReference type="NCBI Taxonomy" id="396812"/>
    <lineage>
        <taxon>Bacteria</taxon>
        <taxon>Pseudomonadati</taxon>
        <taxon>Bacteroidota</taxon>
        <taxon>Cytophagia</taxon>
        <taxon>Cytophagales</taxon>
        <taxon>Fulvivirgaceae</taxon>
        <taxon>Fulvivirga</taxon>
    </lineage>
</organism>
<comment type="caution">
    <text evidence="3">The sequence shown here is derived from an EMBL/GenBank/DDBJ whole genome shotgun (WGS) entry which is preliminary data.</text>
</comment>
<dbReference type="EMBL" id="SMLW01000299">
    <property type="protein sequence ID" value="MTI23770.1"/>
    <property type="molecule type" value="Genomic_DNA"/>
</dbReference>
<feature type="region of interest" description="Disordered" evidence="1">
    <location>
        <begin position="1"/>
        <end position="41"/>
    </location>
</feature>
<keyword evidence="4" id="KW-1185">Reference proteome</keyword>
<evidence type="ECO:0000313" key="4">
    <source>
        <dbReference type="Proteomes" id="UP000798808"/>
    </source>
</evidence>
<dbReference type="Proteomes" id="UP000798808">
    <property type="component" value="Unassembled WGS sequence"/>
</dbReference>
<dbReference type="Pfam" id="PF18962">
    <property type="entry name" value="Por_Secre_tail"/>
    <property type="match status" value="1"/>
</dbReference>
<evidence type="ECO:0000313" key="3">
    <source>
        <dbReference type="EMBL" id="MTI23770.1"/>
    </source>
</evidence>
<feature type="domain" description="Secretion system C-terminal sorting" evidence="2">
    <location>
        <begin position="53"/>
        <end position="111"/>
    </location>
</feature>
<proteinExistence type="predicted"/>